<dbReference type="RefSeq" id="WP_113657972.1">
    <property type="nucleotide sequence ID" value="NZ_KZ845664.1"/>
</dbReference>
<reference evidence="3 4" key="2">
    <citation type="submission" date="2018-06" db="EMBL/GenBank/DDBJ databases">
        <authorList>
            <person name="Zhirakovskaya E."/>
        </authorList>
    </citation>
    <scope>NUCLEOTIDE SEQUENCE [LARGE SCALE GENOMIC DNA]</scope>
    <source>
        <strain evidence="3 4">FBKL4.011</strain>
    </source>
</reference>
<evidence type="ECO:0000256" key="1">
    <source>
        <dbReference type="ARBA" id="ARBA00022723"/>
    </source>
</evidence>
<evidence type="ECO:0000313" key="4">
    <source>
        <dbReference type="Proteomes" id="UP000251213"/>
    </source>
</evidence>
<dbReference type="CDD" id="cd03414">
    <property type="entry name" value="CbiX_SirB_C"/>
    <property type="match status" value="1"/>
</dbReference>
<dbReference type="EMBL" id="QJKK01000002">
    <property type="protein sequence ID" value="RAL26287.1"/>
    <property type="molecule type" value="Genomic_DNA"/>
</dbReference>
<dbReference type="GO" id="GO:0046872">
    <property type="term" value="F:metal ion binding"/>
    <property type="evidence" value="ECO:0007669"/>
    <property type="project" value="UniProtKB-KW"/>
</dbReference>
<dbReference type="AlphaFoldDB" id="A0A364K7M3"/>
<dbReference type="PANTHER" id="PTHR33542:SF3">
    <property type="entry name" value="SIROHYDROCHLORIN FERROCHELATASE, CHLOROPLASTIC"/>
    <property type="match status" value="1"/>
</dbReference>
<dbReference type="Proteomes" id="UP000251213">
    <property type="component" value="Unassembled WGS sequence"/>
</dbReference>
<dbReference type="InterPro" id="IPR002762">
    <property type="entry name" value="CbiX-like"/>
</dbReference>
<evidence type="ECO:0000313" key="3">
    <source>
        <dbReference type="EMBL" id="RAL26287.1"/>
    </source>
</evidence>
<dbReference type="OrthoDB" id="9797895at2"/>
<dbReference type="PANTHER" id="PTHR33542">
    <property type="entry name" value="SIROHYDROCHLORIN FERROCHELATASE, CHLOROPLASTIC"/>
    <property type="match status" value="1"/>
</dbReference>
<dbReference type="SUPFAM" id="SSF53800">
    <property type="entry name" value="Chelatase"/>
    <property type="match status" value="1"/>
</dbReference>
<accession>A0A364K7M3</accession>
<gene>
    <name evidence="3" type="ORF">DL897_04645</name>
</gene>
<comment type="caution">
    <text evidence="3">The sequence shown here is derived from an EMBL/GenBank/DDBJ whole genome shotgun (WGS) entry which is preliminary data.</text>
</comment>
<name>A0A364K7M3_9BACL</name>
<dbReference type="GO" id="GO:0016829">
    <property type="term" value="F:lyase activity"/>
    <property type="evidence" value="ECO:0007669"/>
    <property type="project" value="UniProtKB-KW"/>
</dbReference>
<organism evidence="3 4">
    <name type="scientific">Thermoflavimicrobium daqui</name>
    <dbReference type="NCBI Taxonomy" id="2137476"/>
    <lineage>
        <taxon>Bacteria</taxon>
        <taxon>Bacillati</taxon>
        <taxon>Bacillota</taxon>
        <taxon>Bacilli</taxon>
        <taxon>Bacillales</taxon>
        <taxon>Thermoactinomycetaceae</taxon>
        <taxon>Thermoflavimicrobium</taxon>
    </lineage>
</organism>
<evidence type="ECO:0000256" key="2">
    <source>
        <dbReference type="ARBA" id="ARBA00023239"/>
    </source>
</evidence>
<dbReference type="Gene3D" id="3.40.50.1400">
    <property type="match status" value="2"/>
</dbReference>
<keyword evidence="1" id="KW-0479">Metal-binding</keyword>
<dbReference type="CDD" id="cd03416">
    <property type="entry name" value="CbiX_SirB_N"/>
    <property type="match status" value="1"/>
</dbReference>
<dbReference type="InterPro" id="IPR050963">
    <property type="entry name" value="Sirohydro_Cobaltochel/CbiX"/>
</dbReference>
<reference evidence="3 4" key="1">
    <citation type="submission" date="2018-06" db="EMBL/GenBank/DDBJ databases">
        <title>Thermoflavimicrobium daqus sp. nov., a thermophilic microbe isolated from Moutai-flavour Daqu.</title>
        <authorList>
            <person name="Wang X."/>
            <person name="Zhou H."/>
        </authorList>
    </citation>
    <scope>NUCLEOTIDE SEQUENCE [LARGE SCALE GENOMIC DNA]</scope>
    <source>
        <strain evidence="3 4">FBKL4.011</strain>
    </source>
</reference>
<dbReference type="Pfam" id="PF01903">
    <property type="entry name" value="CbiX"/>
    <property type="match status" value="2"/>
</dbReference>
<sequence>MEAILFVGHGSKDPEGNEELKSFTKRMEKCLEAKIIETCYLEFAAPDIPQGIDRCVERGAKKITLIPMMLFAAGHAKVHIPFAIHEAQEKYPEVEFIYKRAIEVDEDILHIMEQRLAAVRSEIKEDTAILVVGRGSSDPQANSDLYKVARLFWEKTPAKWVEVAFMGVTEPLFHEGLERCIRLGAKEVIVLPYFLFTGVLIKRMARFMQEFQEKYSTISFAMAPYFGMNDELFPVFQNRFNEDESALGWNWEELIKLAIAQGIEHHHHHHHDHDHHHHH</sequence>
<keyword evidence="4" id="KW-1185">Reference proteome</keyword>
<proteinExistence type="predicted"/>
<protein>
    <submittedName>
        <fullName evidence="3">Sirohydrochlorin chelatase</fullName>
    </submittedName>
</protein>
<keyword evidence="2" id="KW-0456">Lyase</keyword>